<dbReference type="InterPro" id="IPR036291">
    <property type="entry name" value="NAD(P)-bd_dom_sf"/>
</dbReference>
<dbReference type="Proteomes" id="UP000292881">
    <property type="component" value="Unassembled WGS sequence"/>
</dbReference>
<organism evidence="1 2">
    <name type="scientific">Agromyces binzhouensis</name>
    <dbReference type="NCBI Taxonomy" id="1817495"/>
    <lineage>
        <taxon>Bacteria</taxon>
        <taxon>Bacillati</taxon>
        <taxon>Actinomycetota</taxon>
        <taxon>Actinomycetes</taxon>
        <taxon>Micrococcales</taxon>
        <taxon>Microbacteriaceae</taxon>
        <taxon>Agromyces</taxon>
    </lineage>
</organism>
<reference evidence="1 2" key="1">
    <citation type="submission" date="2019-01" db="EMBL/GenBank/DDBJ databases">
        <authorList>
            <person name="Li J."/>
        </authorList>
    </citation>
    <scope>NUCLEOTIDE SEQUENCE [LARGE SCALE GENOMIC DNA]</scope>
    <source>
        <strain evidence="1 2">CGMCC 4.7180</strain>
    </source>
</reference>
<dbReference type="Gene3D" id="3.40.50.720">
    <property type="entry name" value="NAD(P)-binding Rossmann-like Domain"/>
    <property type="match status" value="1"/>
</dbReference>
<keyword evidence="2" id="KW-1185">Reference proteome</keyword>
<dbReference type="EMBL" id="SDPL01000238">
    <property type="protein sequence ID" value="RXZ46111.1"/>
    <property type="molecule type" value="Genomic_DNA"/>
</dbReference>
<accession>A0A4Q2JEE2</accession>
<name>A0A4Q2JEE2_9MICO</name>
<gene>
    <name evidence="1" type="ORF">ESO86_11595</name>
</gene>
<protein>
    <submittedName>
        <fullName evidence="1">NAD(P)-dependent oxidoreductase</fullName>
    </submittedName>
</protein>
<evidence type="ECO:0000313" key="1">
    <source>
        <dbReference type="EMBL" id="RXZ46111.1"/>
    </source>
</evidence>
<evidence type="ECO:0000313" key="2">
    <source>
        <dbReference type="Proteomes" id="UP000292881"/>
    </source>
</evidence>
<comment type="caution">
    <text evidence="1">The sequence shown here is derived from an EMBL/GenBank/DDBJ whole genome shotgun (WGS) entry which is preliminary data.</text>
</comment>
<feature type="non-terminal residue" evidence="1">
    <location>
        <position position="41"/>
    </location>
</feature>
<sequence>MRVVVTGSSGRLGRSLATGLAAAGHVVVGLDRAPAGLDGVD</sequence>
<dbReference type="AlphaFoldDB" id="A0A4Q2JEE2"/>
<dbReference type="SUPFAM" id="SSF51735">
    <property type="entry name" value="NAD(P)-binding Rossmann-fold domains"/>
    <property type="match status" value="1"/>
</dbReference>
<proteinExistence type="predicted"/>